<organism evidence="1 2">
    <name type="scientific">candidate division WS6 bacterium OLB21</name>
    <dbReference type="NCBI Taxonomy" id="1617427"/>
    <lineage>
        <taxon>Bacteria</taxon>
        <taxon>Candidatus Dojkabacteria</taxon>
    </lineage>
</organism>
<comment type="caution">
    <text evidence="1">The sequence shown here is derived from an EMBL/GenBank/DDBJ whole genome shotgun (WGS) entry which is preliminary data.</text>
</comment>
<dbReference type="Proteomes" id="UP000070449">
    <property type="component" value="Unassembled WGS sequence"/>
</dbReference>
<sequence>MLTLKGLLNYFCRNILNSRTKKIVHLKNNPPAKHLTHIGEVSYELSKVIQDSEFYPDILQIAKQIKVKPIVVYFLISCYLNAGDENFKKISAMQLPPRGIQTVYKTETKTLEPGIYLKLDEFTSREEVLHAYEVSKRYNADVFGLKNKGKKRKDYGGKDFDLKANMYKKLNDYLEDFIDTNREIPAVKSAVKLFAEDEEREAKDVERIYNKMQEDFDLPGFKTYKQIERFLNSQDK</sequence>
<reference evidence="1 2" key="1">
    <citation type="submission" date="2015-02" db="EMBL/GenBank/DDBJ databases">
        <title>Improved understanding of the partial-nitritation anammox process through 23 genomes representing the majority of the microbial community.</title>
        <authorList>
            <person name="Speth D.R."/>
            <person name="In T Zandt M."/>
            <person name="Guerrero Cruz S."/>
            <person name="Jetten M.S."/>
            <person name="Dutilh B.E."/>
        </authorList>
    </citation>
    <scope>NUCLEOTIDE SEQUENCE [LARGE SCALE GENOMIC DNA]</scope>
    <source>
        <strain evidence="1">OLB21</strain>
    </source>
</reference>
<dbReference type="EMBL" id="JYPD01000019">
    <property type="protein sequence ID" value="KXK09313.1"/>
    <property type="molecule type" value="Genomic_DNA"/>
</dbReference>
<proteinExistence type="predicted"/>
<protein>
    <submittedName>
        <fullName evidence="1">Uncharacterized protein</fullName>
    </submittedName>
</protein>
<evidence type="ECO:0000313" key="1">
    <source>
        <dbReference type="EMBL" id="KXK09313.1"/>
    </source>
</evidence>
<name>A0A136KJ70_9BACT</name>
<gene>
    <name evidence="1" type="ORF">UZ20_WS6002000621</name>
</gene>
<evidence type="ECO:0000313" key="2">
    <source>
        <dbReference type="Proteomes" id="UP000070449"/>
    </source>
</evidence>
<dbReference type="STRING" id="1617427.UZ20_WS6002000621"/>
<accession>A0A136KJ70</accession>
<dbReference type="AlphaFoldDB" id="A0A136KJ70"/>